<evidence type="ECO:0000256" key="4">
    <source>
        <dbReference type="ARBA" id="ARBA00012564"/>
    </source>
</evidence>
<dbReference type="Pfam" id="PF18962">
    <property type="entry name" value="Por_Secre_tail"/>
    <property type="match status" value="1"/>
</dbReference>
<evidence type="ECO:0000256" key="11">
    <source>
        <dbReference type="ARBA" id="ARBA00022833"/>
    </source>
</evidence>
<dbReference type="RefSeq" id="WP_088263768.1">
    <property type="nucleotide sequence ID" value="NZ_JASZ02000008.1"/>
</dbReference>
<keyword evidence="11" id="KW-0862">Zinc</keyword>
<dbReference type="NCBIfam" id="TIGR04183">
    <property type="entry name" value="Por_Secre_tail"/>
    <property type="match status" value="1"/>
</dbReference>
<evidence type="ECO:0000256" key="6">
    <source>
        <dbReference type="ARBA" id="ARBA00022438"/>
    </source>
</evidence>
<proteinExistence type="inferred from homology"/>
<dbReference type="AlphaFoldDB" id="A0A246BA84"/>
<dbReference type="SUPFAM" id="SSF55486">
    <property type="entry name" value="Metalloproteases ('zincins'), catalytic domain"/>
    <property type="match status" value="1"/>
</dbReference>
<evidence type="ECO:0000259" key="15">
    <source>
        <dbReference type="Pfam" id="PF18962"/>
    </source>
</evidence>
<organism evidence="16 17">
    <name type="scientific">Kaistella haifensis DSM 19056</name>
    <dbReference type="NCBI Taxonomy" id="1450526"/>
    <lineage>
        <taxon>Bacteria</taxon>
        <taxon>Pseudomonadati</taxon>
        <taxon>Bacteroidota</taxon>
        <taxon>Flavobacteriia</taxon>
        <taxon>Flavobacteriales</taxon>
        <taxon>Weeksellaceae</taxon>
        <taxon>Chryseobacterium group</taxon>
        <taxon>Kaistella</taxon>
    </lineage>
</organism>
<dbReference type="InterPro" id="IPR050344">
    <property type="entry name" value="Peptidase_M1_aminopeptidases"/>
</dbReference>
<dbReference type="Pfam" id="PF17900">
    <property type="entry name" value="Peptidase_M1_N"/>
    <property type="match status" value="1"/>
</dbReference>
<keyword evidence="7" id="KW-0645">Protease</keyword>
<comment type="caution">
    <text evidence="16">The sequence shown here is derived from an EMBL/GenBank/DDBJ whole genome shotgun (WGS) entry which is preliminary data.</text>
</comment>
<keyword evidence="17" id="KW-1185">Reference proteome</keyword>
<dbReference type="Gene3D" id="1.10.390.10">
    <property type="entry name" value="Neutral Protease Domain 2"/>
    <property type="match status" value="1"/>
</dbReference>
<keyword evidence="8" id="KW-0479">Metal-binding</keyword>
<comment type="similarity">
    <text evidence="3">Belongs to the peptidase M1 family.</text>
</comment>
<dbReference type="SUPFAM" id="SSF63737">
    <property type="entry name" value="Leukotriene A4 hydrolase N-terminal domain"/>
    <property type="match status" value="1"/>
</dbReference>
<keyword evidence="9" id="KW-0732">Signal</keyword>
<keyword evidence="6" id="KW-0031">Aminopeptidase</keyword>
<dbReference type="InterPro" id="IPR027268">
    <property type="entry name" value="Peptidase_M4/M1_CTD_sf"/>
</dbReference>
<dbReference type="InterPro" id="IPR042097">
    <property type="entry name" value="Aminopeptidase_N-like_N_sf"/>
</dbReference>
<dbReference type="PRINTS" id="PR00756">
    <property type="entry name" value="ALADIPTASE"/>
</dbReference>
<comment type="catalytic activity">
    <reaction evidence="1">
        <text>Release of an N-terminal amino acid, Xaa-|-Yaa- from a peptide, amide or arylamide. Xaa is preferably Ala, but may be most amino acids including Pro (slow action). When a terminal hydrophobic residue is followed by a prolyl residue, the two may be released as an intact Xaa-Pro dipeptide.</text>
        <dbReference type="EC" id="3.4.11.2"/>
    </reaction>
</comment>
<reference evidence="16 17" key="1">
    <citation type="submission" date="2017-05" db="EMBL/GenBank/DDBJ databases">
        <title>Genome of Chryseobacterium haifense.</title>
        <authorList>
            <person name="Newman J.D."/>
        </authorList>
    </citation>
    <scope>NUCLEOTIDE SEQUENCE [LARGE SCALE GENOMIC DNA]</scope>
    <source>
        <strain evidence="16 17">DSM 19056</strain>
    </source>
</reference>
<dbReference type="PANTHER" id="PTHR11533">
    <property type="entry name" value="PROTEASE M1 ZINC METALLOPROTEASE"/>
    <property type="match status" value="1"/>
</dbReference>
<evidence type="ECO:0000256" key="2">
    <source>
        <dbReference type="ARBA" id="ARBA00001947"/>
    </source>
</evidence>
<sequence>MKKLYLIAFAVFFVQAFSQKNEEAKRKSMIRNELQKYSKMVDYNVNPNTLNYDLKYQRLGLDLDPAQHFVSGMVTSYFVPNQNISSIYFDLSNVLSVSEVKYHGSNLPFTQLSTKEIKIDFPSNIPAATLDSLSIKYSGTPDTGGSAGDAFTVSTQGGTPVLYTLSEPYGAQEWFPTKQSLNDKIEKVDIKINTPSQYSVAANGKLISETSLTGSRKLTFWQTNYPIPAYLIALGITNYTKLNDTMGTPPFPFVNYLYPSTATNTTTISNINWTKTVMNTFEEYFGPYPYRNEKYGHMQFSWGGGMEHATMSSMGSWGRGIIAHELAHQWFGDKVTCGAWNDIWLNEGFATFGEHLANEKLLMTNSQFLNYLSSEMSYITGSPGGSVYVADGNLGNTGTIFSGRLTYSKGGYVVRMLKWILGDEAFYSAIKDYHARPELAYGYAKTADLKNSLLQSTGKDFTEFFNDWIYGQGYPTYQIRWNQTSDDMLRIKVSQTQSHSSVSFFEMPLPIKVNGNGGQVAYLTLDHTTNNQNFANLINFPVSSIQFNYENQIIQRNSTVTKDTSILAVDDSSKDAVKIYPNPVKNQLSVSGISKDQNFEIFSIDGKLIKKGSISSGKPVDVTSLSKGVYIFKIDIQNLKFVKQ</sequence>
<evidence type="ECO:0000256" key="8">
    <source>
        <dbReference type="ARBA" id="ARBA00022723"/>
    </source>
</evidence>
<dbReference type="GO" id="GO:0008270">
    <property type="term" value="F:zinc ion binding"/>
    <property type="evidence" value="ECO:0007669"/>
    <property type="project" value="InterPro"/>
</dbReference>
<keyword evidence="12" id="KW-0482">Metalloprotease</keyword>
<dbReference type="GO" id="GO:0016020">
    <property type="term" value="C:membrane"/>
    <property type="evidence" value="ECO:0007669"/>
    <property type="project" value="TreeGrafter"/>
</dbReference>
<dbReference type="GO" id="GO:0005615">
    <property type="term" value="C:extracellular space"/>
    <property type="evidence" value="ECO:0007669"/>
    <property type="project" value="TreeGrafter"/>
</dbReference>
<gene>
    <name evidence="16" type="ORF">AP75_05315</name>
</gene>
<evidence type="ECO:0000256" key="7">
    <source>
        <dbReference type="ARBA" id="ARBA00022670"/>
    </source>
</evidence>
<feature type="domain" description="Secretion system C-terminal sorting" evidence="15">
    <location>
        <begin position="579"/>
        <end position="642"/>
    </location>
</feature>
<dbReference type="GO" id="GO:0070006">
    <property type="term" value="F:metalloaminopeptidase activity"/>
    <property type="evidence" value="ECO:0007669"/>
    <property type="project" value="TreeGrafter"/>
</dbReference>
<feature type="domain" description="Peptidase M1 membrane alanine aminopeptidase" evidence="13">
    <location>
        <begin position="319"/>
        <end position="468"/>
    </location>
</feature>
<keyword evidence="10" id="KW-0378">Hydrolase</keyword>
<dbReference type="GO" id="GO:0005737">
    <property type="term" value="C:cytoplasm"/>
    <property type="evidence" value="ECO:0007669"/>
    <property type="project" value="TreeGrafter"/>
</dbReference>
<dbReference type="CDD" id="cd09603">
    <property type="entry name" value="M1_APN_like"/>
    <property type="match status" value="1"/>
</dbReference>
<accession>A0A246BA84</accession>
<evidence type="ECO:0000256" key="10">
    <source>
        <dbReference type="ARBA" id="ARBA00022801"/>
    </source>
</evidence>
<dbReference type="GO" id="GO:0006508">
    <property type="term" value="P:proteolysis"/>
    <property type="evidence" value="ECO:0007669"/>
    <property type="project" value="UniProtKB-KW"/>
</dbReference>
<dbReference type="InterPro" id="IPR001930">
    <property type="entry name" value="Peptidase_M1"/>
</dbReference>
<evidence type="ECO:0000313" key="17">
    <source>
        <dbReference type="Proteomes" id="UP000197587"/>
    </source>
</evidence>
<dbReference type="InterPro" id="IPR026444">
    <property type="entry name" value="Secre_tail"/>
</dbReference>
<protein>
    <recommendedName>
        <fullName evidence="5">Aminopeptidase N</fullName>
        <ecNumber evidence="4">3.4.11.2</ecNumber>
    </recommendedName>
</protein>
<evidence type="ECO:0000256" key="3">
    <source>
        <dbReference type="ARBA" id="ARBA00010136"/>
    </source>
</evidence>
<evidence type="ECO:0000256" key="1">
    <source>
        <dbReference type="ARBA" id="ARBA00000098"/>
    </source>
</evidence>
<dbReference type="GO" id="GO:0016285">
    <property type="term" value="F:alanyl aminopeptidase activity"/>
    <property type="evidence" value="ECO:0007669"/>
    <property type="project" value="UniProtKB-EC"/>
</dbReference>
<evidence type="ECO:0000259" key="14">
    <source>
        <dbReference type="Pfam" id="PF17900"/>
    </source>
</evidence>
<dbReference type="Pfam" id="PF01433">
    <property type="entry name" value="Peptidase_M1"/>
    <property type="match status" value="1"/>
</dbReference>
<name>A0A246BA84_9FLAO</name>
<dbReference type="EMBL" id="JASZ02000008">
    <property type="protein sequence ID" value="OWK98565.1"/>
    <property type="molecule type" value="Genomic_DNA"/>
</dbReference>
<comment type="cofactor">
    <cofactor evidence="2">
        <name>Zn(2+)</name>
        <dbReference type="ChEBI" id="CHEBI:29105"/>
    </cofactor>
</comment>
<dbReference type="EC" id="3.4.11.2" evidence="4"/>
<dbReference type="GO" id="GO:0042277">
    <property type="term" value="F:peptide binding"/>
    <property type="evidence" value="ECO:0007669"/>
    <property type="project" value="TreeGrafter"/>
</dbReference>
<dbReference type="GO" id="GO:0043171">
    <property type="term" value="P:peptide catabolic process"/>
    <property type="evidence" value="ECO:0007669"/>
    <property type="project" value="TreeGrafter"/>
</dbReference>
<evidence type="ECO:0000256" key="9">
    <source>
        <dbReference type="ARBA" id="ARBA00022729"/>
    </source>
</evidence>
<evidence type="ECO:0000259" key="13">
    <source>
        <dbReference type="Pfam" id="PF01433"/>
    </source>
</evidence>
<dbReference type="PANTHER" id="PTHR11533:SF174">
    <property type="entry name" value="PUROMYCIN-SENSITIVE AMINOPEPTIDASE-RELATED"/>
    <property type="match status" value="1"/>
</dbReference>
<evidence type="ECO:0000256" key="12">
    <source>
        <dbReference type="ARBA" id="ARBA00023049"/>
    </source>
</evidence>
<dbReference type="InterPro" id="IPR014782">
    <property type="entry name" value="Peptidase_M1_dom"/>
</dbReference>
<dbReference type="Gene3D" id="2.60.40.1730">
    <property type="entry name" value="tricorn interacting facor f3 domain"/>
    <property type="match status" value="1"/>
</dbReference>
<dbReference type="Proteomes" id="UP000197587">
    <property type="component" value="Unassembled WGS sequence"/>
</dbReference>
<dbReference type="InterPro" id="IPR045357">
    <property type="entry name" value="Aminopeptidase_N-like_N"/>
</dbReference>
<evidence type="ECO:0000256" key="5">
    <source>
        <dbReference type="ARBA" id="ARBA00015611"/>
    </source>
</evidence>
<feature type="domain" description="Aminopeptidase N-like N-terminal" evidence="14">
    <location>
        <begin position="53"/>
        <end position="231"/>
    </location>
</feature>
<evidence type="ECO:0000313" key="16">
    <source>
        <dbReference type="EMBL" id="OWK98565.1"/>
    </source>
</evidence>